<evidence type="ECO:0000259" key="3">
    <source>
        <dbReference type="Pfam" id="PF13359"/>
    </source>
</evidence>
<evidence type="ECO:0000313" key="5">
    <source>
        <dbReference type="EnsemblMetazoa" id="XP_050515047.1"/>
    </source>
</evidence>
<name>A0ABM5KXZ6_DIAVI</name>
<protein>
    <recommendedName>
        <fullName evidence="7">Protein ALP1-like</fullName>
    </recommendedName>
</protein>
<dbReference type="Pfam" id="PF13613">
    <property type="entry name" value="HTH_Tnp_4"/>
    <property type="match status" value="1"/>
</dbReference>
<dbReference type="Proteomes" id="UP001652700">
    <property type="component" value="Unplaced"/>
</dbReference>
<keyword evidence="6" id="KW-1185">Reference proteome</keyword>
<evidence type="ECO:0000259" key="4">
    <source>
        <dbReference type="Pfam" id="PF13613"/>
    </source>
</evidence>
<feature type="domain" description="Transposase Helix-turn-helix" evidence="4">
    <location>
        <begin position="61"/>
        <end position="111"/>
    </location>
</feature>
<organism evidence="5 6">
    <name type="scientific">Diabrotica virgifera virgifera</name>
    <name type="common">western corn rootworm</name>
    <dbReference type="NCBI Taxonomy" id="50390"/>
    <lineage>
        <taxon>Eukaryota</taxon>
        <taxon>Metazoa</taxon>
        <taxon>Ecdysozoa</taxon>
        <taxon>Arthropoda</taxon>
        <taxon>Hexapoda</taxon>
        <taxon>Insecta</taxon>
        <taxon>Pterygota</taxon>
        <taxon>Neoptera</taxon>
        <taxon>Endopterygota</taxon>
        <taxon>Coleoptera</taxon>
        <taxon>Polyphaga</taxon>
        <taxon>Cucujiformia</taxon>
        <taxon>Chrysomeloidea</taxon>
        <taxon>Chrysomelidae</taxon>
        <taxon>Galerucinae</taxon>
        <taxon>Diabroticina</taxon>
        <taxon>Diabroticites</taxon>
        <taxon>Diabrotica</taxon>
    </lineage>
</organism>
<evidence type="ECO:0000256" key="2">
    <source>
        <dbReference type="ARBA" id="ARBA00022723"/>
    </source>
</evidence>
<sequence length="314" mass="35247">MANNSAHIDHPLQEIAASITGENSVSVAVQTDLTIEHLCLTYNVLSALYEDIGPLLSSKKALSPFQQLLLTFMKLRLNLPFKYISYTFCISPTTTSETFLSTLKILYLRLKHFVCWPSREQLRKNVPACFKEAFGNQVTVIIDCFEVFTETPSTVVNASQCWSNYKHLETVKFLIGITPQGTISYVSQAWGGRTSDKYLTENSDFFKLLLPGDVVLADRGFLVEDSIKILGAKLIIPAFTKGKSQLHPKDLEGTRNISTVRIHVERIIGLLKKKFKVFHQTIPISMLARQTVLDEMVIVCSALINLCDSQIPKD</sequence>
<evidence type="ECO:0000256" key="1">
    <source>
        <dbReference type="ARBA" id="ARBA00001968"/>
    </source>
</evidence>
<reference evidence="5" key="1">
    <citation type="submission" date="2025-05" db="UniProtKB">
        <authorList>
            <consortium name="EnsemblMetazoa"/>
        </authorList>
    </citation>
    <scope>IDENTIFICATION</scope>
</reference>
<dbReference type="PANTHER" id="PTHR23080">
    <property type="entry name" value="THAP DOMAIN PROTEIN"/>
    <property type="match status" value="1"/>
</dbReference>
<proteinExistence type="predicted"/>
<keyword evidence="2" id="KW-0479">Metal-binding</keyword>
<dbReference type="InterPro" id="IPR027806">
    <property type="entry name" value="HARBI1_dom"/>
</dbReference>
<evidence type="ECO:0000313" key="6">
    <source>
        <dbReference type="Proteomes" id="UP001652700"/>
    </source>
</evidence>
<dbReference type="InterPro" id="IPR027805">
    <property type="entry name" value="Transposase_HTH_dom"/>
</dbReference>
<feature type="domain" description="DDE Tnp4" evidence="3">
    <location>
        <begin position="142"/>
        <end position="305"/>
    </location>
</feature>
<evidence type="ECO:0008006" key="7">
    <source>
        <dbReference type="Google" id="ProtNLM"/>
    </source>
</evidence>
<dbReference type="EnsemblMetazoa" id="XM_050659090.1">
    <property type="protein sequence ID" value="XP_050515047.1"/>
    <property type="gene ID" value="LOC126890236"/>
</dbReference>
<dbReference type="Pfam" id="PF13359">
    <property type="entry name" value="DDE_Tnp_4"/>
    <property type="match status" value="1"/>
</dbReference>
<accession>A0ABM5KXZ6</accession>
<dbReference type="GeneID" id="126890236"/>
<dbReference type="RefSeq" id="XP_050515047.1">
    <property type="nucleotide sequence ID" value="XM_050659090.1"/>
</dbReference>
<comment type="cofactor">
    <cofactor evidence="1">
        <name>a divalent metal cation</name>
        <dbReference type="ChEBI" id="CHEBI:60240"/>
    </cofactor>
</comment>